<dbReference type="Proteomes" id="UP000054928">
    <property type="component" value="Unassembled WGS sequence"/>
</dbReference>
<proteinExistence type="predicted"/>
<dbReference type="OrthoDB" id="167773at2759"/>
<dbReference type="GO" id="GO:0003964">
    <property type="term" value="F:RNA-directed DNA polymerase activity"/>
    <property type="evidence" value="ECO:0007669"/>
    <property type="project" value="UniProtKB-KW"/>
</dbReference>
<name>A0A0P1AI98_PLAHL</name>
<keyword evidence="2" id="KW-1185">Reference proteome</keyword>
<dbReference type="AlphaFoldDB" id="A0A0P1AI98"/>
<organism evidence="1 2">
    <name type="scientific">Plasmopara halstedii</name>
    <name type="common">Downy mildew of sunflower</name>
    <dbReference type="NCBI Taxonomy" id="4781"/>
    <lineage>
        <taxon>Eukaryota</taxon>
        <taxon>Sar</taxon>
        <taxon>Stramenopiles</taxon>
        <taxon>Oomycota</taxon>
        <taxon>Peronosporomycetes</taxon>
        <taxon>Peronosporales</taxon>
        <taxon>Peronosporaceae</taxon>
        <taxon>Plasmopara</taxon>
    </lineage>
</organism>
<protein>
    <submittedName>
        <fullName evidence="1">FOG: Transposon-encoded proteins with TYA, reverse transcriptase, integrase domains in various combinations</fullName>
    </submittedName>
</protein>
<evidence type="ECO:0000313" key="2">
    <source>
        <dbReference type="Proteomes" id="UP000054928"/>
    </source>
</evidence>
<dbReference type="OMA" id="CFNGLLA"/>
<accession>A0A0P1AI98</accession>
<dbReference type="EMBL" id="CCYD01000468">
    <property type="protein sequence ID" value="CEG40223.1"/>
    <property type="molecule type" value="Genomic_DNA"/>
</dbReference>
<dbReference type="RefSeq" id="XP_024576592.1">
    <property type="nucleotide sequence ID" value="XM_024725857.1"/>
</dbReference>
<keyword evidence="1" id="KW-0695">RNA-directed DNA polymerase</keyword>
<keyword evidence="1" id="KW-0548">Nucleotidyltransferase</keyword>
<evidence type="ECO:0000313" key="1">
    <source>
        <dbReference type="EMBL" id="CEG40223.1"/>
    </source>
</evidence>
<keyword evidence="1" id="KW-0808">Transferase</keyword>
<sequence length="132" mass="14729">MMIVGTYLDNLVVTGTNDSRVSQFFTDIAVLELKDLGVSSKILGIRVQYNELNSYKFDQEVAFVEMLTKFGLEKTNPVRASIRGEVSAEADMVKLQSHATKKTVSVEPTVSSFQSLLGSLLWPQTSHRHKYA</sequence>
<dbReference type="GeneID" id="36405490"/>
<reference evidence="2" key="1">
    <citation type="submission" date="2014-09" db="EMBL/GenBank/DDBJ databases">
        <authorList>
            <person name="Sharma Rahul"/>
            <person name="Thines Marco"/>
        </authorList>
    </citation>
    <scope>NUCLEOTIDE SEQUENCE [LARGE SCALE GENOMIC DNA]</scope>
</reference>